<feature type="region of interest" description="Disordered" evidence="1">
    <location>
        <begin position="1"/>
        <end position="35"/>
    </location>
</feature>
<organism evidence="2 3">
    <name type="scientific">Collybiopsis luxurians FD-317 M1</name>
    <dbReference type="NCBI Taxonomy" id="944289"/>
    <lineage>
        <taxon>Eukaryota</taxon>
        <taxon>Fungi</taxon>
        <taxon>Dikarya</taxon>
        <taxon>Basidiomycota</taxon>
        <taxon>Agaricomycotina</taxon>
        <taxon>Agaricomycetes</taxon>
        <taxon>Agaricomycetidae</taxon>
        <taxon>Agaricales</taxon>
        <taxon>Marasmiineae</taxon>
        <taxon>Omphalotaceae</taxon>
        <taxon>Collybiopsis</taxon>
        <taxon>Collybiopsis luxurians</taxon>
    </lineage>
</organism>
<dbReference type="AlphaFoldDB" id="A0A0D0B7R9"/>
<accession>A0A0D0B7R9</accession>
<evidence type="ECO:0000313" key="2">
    <source>
        <dbReference type="EMBL" id="KIK50156.1"/>
    </source>
</evidence>
<protein>
    <submittedName>
        <fullName evidence="2">Uncharacterized protein</fullName>
    </submittedName>
</protein>
<keyword evidence="3" id="KW-1185">Reference proteome</keyword>
<dbReference type="HOGENOM" id="CLU_067148_0_0_1"/>
<dbReference type="EMBL" id="KN834925">
    <property type="protein sequence ID" value="KIK50156.1"/>
    <property type="molecule type" value="Genomic_DNA"/>
</dbReference>
<sequence>MPKDLHKSKVTQKESKHARYYTRHREERKAQSRDYKRDCKVVLKAQKQGLVIASERNTNPIRRSSIDVPSVPAPPQLLVKGNKMMSHSMYQDFITLRNKIDDWVERTRSHLPAMKTSLVSNFPLYLFTGAILATDLHLFLDKYGDIIPSHYLDVWRFHKSVCGMQLALGSGRAQLVLEIDPDMAIPQPNWADVTFWVPQDSTSLSVSIHKRLSLLHSKADRFNVISSKLMHSQIGQWTYEEIERCIQLGQKLYMDWYTVLDDLDDDFTSIWGICPFLKETSHTVYKIGQTLEKLTYLLPHLSK</sequence>
<reference evidence="2 3" key="1">
    <citation type="submission" date="2014-04" db="EMBL/GenBank/DDBJ databases">
        <title>Evolutionary Origins and Diversification of the Mycorrhizal Mutualists.</title>
        <authorList>
            <consortium name="DOE Joint Genome Institute"/>
            <consortium name="Mycorrhizal Genomics Consortium"/>
            <person name="Kohler A."/>
            <person name="Kuo A."/>
            <person name="Nagy L.G."/>
            <person name="Floudas D."/>
            <person name="Copeland A."/>
            <person name="Barry K.W."/>
            <person name="Cichocki N."/>
            <person name="Veneault-Fourrey C."/>
            <person name="LaButti K."/>
            <person name="Lindquist E.A."/>
            <person name="Lipzen A."/>
            <person name="Lundell T."/>
            <person name="Morin E."/>
            <person name="Murat C."/>
            <person name="Riley R."/>
            <person name="Ohm R."/>
            <person name="Sun H."/>
            <person name="Tunlid A."/>
            <person name="Henrissat B."/>
            <person name="Grigoriev I.V."/>
            <person name="Hibbett D.S."/>
            <person name="Martin F."/>
        </authorList>
    </citation>
    <scope>NUCLEOTIDE SEQUENCE [LARGE SCALE GENOMIC DNA]</scope>
    <source>
        <strain evidence="2 3">FD-317 M1</strain>
    </source>
</reference>
<dbReference type="Proteomes" id="UP000053593">
    <property type="component" value="Unassembled WGS sequence"/>
</dbReference>
<proteinExistence type="predicted"/>
<name>A0A0D0B7R9_9AGAR</name>
<evidence type="ECO:0000313" key="3">
    <source>
        <dbReference type="Proteomes" id="UP000053593"/>
    </source>
</evidence>
<gene>
    <name evidence="2" type="ORF">GYMLUDRAFT_65399</name>
</gene>
<evidence type="ECO:0000256" key="1">
    <source>
        <dbReference type="SAM" id="MobiDB-lite"/>
    </source>
</evidence>